<comment type="caution">
    <text evidence="2">The sequence shown here is derived from an EMBL/GenBank/DDBJ whole genome shotgun (WGS) entry which is preliminary data.</text>
</comment>
<feature type="region of interest" description="Disordered" evidence="1">
    <location>
        <begin position="158"/>
        <end position="205"/>
    </location>
</feature>
<accession>A0AAD5YW68</accession>
<protein>
    <submittedName>
        <fullName evidence="2">Uncharacterized protein</fullName>
    </submittedName>
</protein>
<organism evidence="2 3">
    <name type="scientific">Leucocoprinus birnbaumii</name>
    <dbReference type="NCBI Taxonomy" id="56174"/>
    <lineage>
        <taxon>Eukaryota</taxon>
        <taxon>Fungi</taxon>
        <taxon>Dikarya</taxon>
        <taxon>Basidiomycota</taxon>
        <taxon>Agaricomycotina</taxon>
        <taxon>Agaricomycetes</taxon>
        <taxon>Agaricomycetidae</taxon>
        <taxon>Agaricales</taxon>
        <taxon>Agaricineae</taxon>
        <taxon>Agaricaceae</taxon>
        <taxon>Leucocoprinus</taxon>
    </lineage>
</organism>
<sequence>MATGGYNLRSRKSALVTPASKGIGGTTVGDVAAPANPTQNVEPVVNCIAGADFYIGSSVPADNVSAVNEHVVFAINPLDEPNDHLSPEQLDAVNQAVANLSDKQRDSYRRRHPKTPNNVQASASRDKGKGADPCNWGAADIPEYKLETTTQHALLEKANQNAERTGERAKKHKKRSKTKEHEHRKRSKDKKKSKTRKEVATMNDTRQTSVFSNALAGIANHICCIANASKGNTTSRLTDSHLLSWKGTGQRQGLLTSTFGQSNEKTQETEQEVLEEVQRKGKSKNKYRHRGSQSSDELSSDSSSSDDYSNDDHNPDSPSDNSSSSSSSESSTSSSSSSSGSDGSDNSSSDSKSTSSDDTDYDCPNH</sequence>
<feature type="compositionally biased region" description="Low complexity" evidence="1">
    <location>
        <begin position="292"/>
        <end position="307"/>
    </location>
</feature>
<feature type="region of interest" description="Disordered" evidence="1">
    <location>
        <begin position="256"/>
        <end position="366"/>
    </location>
</feature>
<evidence type="ECO:0000313" key="3">
    <source>
        <dbReference type="Proteomes" id="UP001213000"/>
    </source>
</evidence>
<evidence type="ECO:0000313" key="2">
    <source>
        <dbReference type="EMBL" id="KAJ3568019.1"/>
    </source>
</evidence>
<dbReference type="EMBL" id="JANIEX010000372">
    <property type="protein sequence ID" value="KAJ3568019.1"/>
    <property type="molecule type" value="Genomic_DNA"/>
</dbReference>
<keyword evidence="3" id="KW-1185">Reference proteome</keyword>
<proteinExistence type="predicted"/>
<name>A0AAD5YW68_9AGAR</name>
<feature type="compositionally biased region" description="Basic residues" evidence="1">
    <location>
        <begin position="169"/>
        <end position="195"/>
    </location>
</feature>
<feature type="compositionally biased region" description="Basic residues" evidence="1">
    <location>
        <begin position="280"/>
        <end position="291"/>
    </location>
</feature>
<feature type="compositionally biased region" description="Low complexity" evidence="1">
    <location>
        <begin position="316"/>
        <end position="356"/>
    </location>
</feature>
<dbReference type="Proteomes" id="UP001213000">
    <property type="component" value="Unassembled WGS sequence"/>
</dbReference>
<evidence type="ECO:0000256" key="1">
    <source>
        <dbReference type="SAM" id="MobiDB-lite"/>
    </source>
</evidence>
<feature type="region of interest" description="Disordered" evidence="1">
    <location>
        <begin position="101"/>
        <end position="135"/>
    </location>
</feature>
<feature type="compositionally biased region" description="Acidic residues" evidence="1">
    <location>
        <begin position="357"/>
        <end position="366"/>
    </location>
</feature>
<reference evidence="2" key="1">
    <citation type="submission" date="2022-07" db="EMBL/GenBank/DDBJ databases">
        <title>Genome Sequence of Leucocoprinus birnbaumii.</title>
        <authorList>
            <person name="Buettner E."/>
        </authorList>
    </citation>
    <scope>NUCLEOTIDE SEQUENCE</scope>
    <source>
        <strain evidence="2">VT141</strain>
    </source>
</reference>
<gene>
    <name evidence="2" type="ORF">NP233_g5991</name>
</gene>
<dbReference type="AlphaFoldDB" id="A0AAD5YW68"/>